<protein>
    <submittedName>
        <fullName evidence="4">DNA methylase</fullName>
    </submittedName>
</protein>
<proteinExistence type="predicted"/>
<keyword evidence="2" id="KW-0808">Transferase</keyword>
<comment type="caution">
    <text evidence="4">The sequence shown here is derived from an EMBL/GenBank/DDBJ whole genome shotgun (WGS) entry which is preliminary data.</text>
</comment>
<sequence length="147" mass="17181">MYLYDRRIWVKDPTWNNSQWHSNSYRAVSEFEYLYIFWKPGETVIDRNRLSSHEWAAWGSRGVWNIRSVRANKDHEAQFPVELASRVIKLLTDEGDLVLDPFMGSGTTAVAASMLNRNYLGFDKELKYIELAKKRLKSIQPPLDIAL</sequence>
<evidence type="ECO:0000259" key="3">
    <source>
        <dbReference type="Pfam" id="PF01555"/>
    </source>
</evidence>
<keyword evidence="5" id="KW-1185">Reference proteome</keyword>
<evidence type="ECO:0000313" key="4">
    <source>
        <dbReference type="EMBL" id="RBP57170.1"/>
    </source>
</evidence>
<dbReference type="InterPro" id="IPR001091">
    <property type="entry name" value="RM_Methyltransferase"/>
</dbReference>
<reference evidence="4 5" key="1">
    <citation type="submission" date="2018-06" db="EMBL/GenBank/DDBJ databases">
        <title>Genomic Encyclopedia of Type Strains, Phase IV (KMG-IV): sequencing the most valuable type-strain genomes for metagenomic binning, comparative biology and taxonomic classification.</title>
        <authorList>
            <person name="Goeker M."/>
        </authorList>
    </citation>
    <scope>NUCLEOTIDE SEQUENCE [LARGE SCALE GENOMIC DNA]</scope>
    <source>
        <strain evidence="4 5">DSM 30166</strain>
    </source>
</reference>
<organism evidence="4 5">
    <name type="scientific">Brenneria salicis ATCC 15712 = DSM 30166</name>
    <dbReference type="NCBI Taxonomy" id="714314"/>
    <lineage>
        <taxon>Bacteria</taxon>
        <taxon>Pseudomonadati</taxon>
        <taxon>Pseudomonadota</taxon>
        <taxon>Gammaproteobacteria</taxon>
        <taxon>Enterobacterales</taxon>
        <taxon>Pectobacteriaceae</taxon>
        <taxon>Brenneria</taxon>
    </lineage>
</organism>
<dbReference type="InterPro" id="IPR002941">
    <property type="entry name" value="DNA_methylase_N4/N6"/>
</dbReference>
<dbReference type="PANTHER" id="PTHR13370:SF3">
    <property type="entry name" value="TRNA (GUANINE(10)-N2)-METHYLTRANSFERASE HOMOLOG"/>
    <property type="match status" value="1"/>
</dbReference>
<dbReference type="EMBL" id="QNRY01000075">
    <property type="protein sequence ID" value="RBP57170.1"/>
    <property type="molecule type" value="Genomic_DNA"/>
</dbReference>
<gene>
    <name evidence="4" type="ORF">DES54_1751</name>
</gene>
<dbReference type="PRINTS" id="PR00508">
    <property type="entry name" value="S21N4MTFRASE"/>
</dbReference>
<dbReference type="GO" id="GO:0005737">
    <property type="term" value="C:cytoplasm"/>
    <property type="evidence" value="ECO:0007669"/>
    <property type="project" value="TreeGrafter"/>
</dbReference>
<name>A0A366HXW3_9GAMM</name>
<dbReference type="PANTHER" id="PTHR13370">
    <property type="entry name" value="RNA METHYLASE-RELATED"/>
    <property type="match status" value="1"/>
</dbReference>
<dbReference type="SUPFAM" id="SSF53335">
    <property type="entry name" value="S-adenosyl-L-methionine-dependent methyltransferases"/>
    <property type="match status" value="1"/>
</dbReference>
<evidence type="ECO:0000256" key="1">
    <source>
        <dbReference type="ARBA" id="ARBA00022603"/>
    </source>
</evidence>
<keyword evidence="1 4" id="KW-0489">Methyltransferase</keyword>
<dbReference type="InterPro" id="IPR029063">
    <property type="entry name" value="SAM-dependent_MTases_sf"/>
</dbReference>
<dbReference type="Pfam" id="PF01555">
    <property type="entry name" value="N6_N4_Mtase"/>
    <property type="match status" value="1"/>
</dbReference>
<evidence type="ECO:0000256" key="2">
    <source>
        <dbReference type="ARBA" id="ARBA00022679"/>
    </source>
</evidence>
<dbReference type="AlphaFoldDB" id="A0A366HXW3"/>
<evidence type="ECO:0000313" key="5">
    <source>
        <dbReference type="Proteomes" id="UP000253046"/>
    </source>
</evidence>
<dbReference type="Gene3D" id="3.40.50.150">
    <property type="entry name" value="Vaccinia Virus protein VP39"/>
    <property type="match status" value="1"/>
</dbReference>
<dbReference type="Proteomes" id="UP000253046">
    <property type="component" value="Unassembled WGS sequence"/>
</dbReference>
<dbReference type="GO" id="GO:0003677">
    <property type="term" value="F:DNA binding"/>
    <property type="evidence" value="ECO:0007669"/>
    <property type="project" value="InterPro"/>
</dbReference>
<dbReference type="GO" id="GO:0008170">
    <property type="term" value="F:N-methyltransferase activity"/>
    <property type="evidence" value="ECO:0007669"/>
    <property type="project" value="InterPro"/>
</dbReference>
<accession>A0A366HXW3</accession>
<feature type="domain" description="DNA methylase N-4/N-6" evidence="3">
    <location>
        <begin position="2"/>
        <end position="134"/>
    </location>
</feature>
<dbReference type="GO" id="GO:0032259">
    <property type="term" value="P:methylation"/>
    <property type="evidence" value="ECO:0007669"/>
    <property type="project" value="UniProtKB-KW"/>
</dbReference>